<dbReference type="PANTHER" id="PTHR34846:SF11">
    <property type="entry name" value="4-CARBOXYMUCONOLACTONE DECARBOXYLASE FAMILY PROTEIN (AFU_ORTHOLOGUE AFUA_6G11590)"/>
    <property type="match status" value="1"/>
</dbReference>
<comment type="caution">
    <text evidence="2">The sequence shown here is derived from an EMBL/GenBank/DDBJ whole genome shotgun (WGS) entry which is preliminary data.</text>
</comment>
<dbReference type="Proteomes" id="UP001218218">
    <property type="component" value="Unassembled WGS sequence"/>
</dbReference>
<sequence length="246" mass="26721">MARNTLSLLLVALLTALFAVARGSALPAAENVQRRDENLPARVPYVFPAPGTDTIADAIRARRGNGTLLALDGALLNAPLVAQGWNQLFTVIRENLTIPGEMRELFDYRSSEPQHSTRRRTNGTSLVPHALHADLPFTRGQHEPVGRTEGLTTRQLRVLRFTPAGELSLADQKILGNSLAAAVAFTDAITESVRVPDRVYNNLARFLSPKQMVEAVSTAGSYAFVSRFTVALNVDGRMNEAVPVPV</sequence>
<proteinExistence type="predicted"/>
<dbReference type="EMBL" id="JARIHO010000001">
    <property type="protein sequence ID" value="KAJ7368796.1"/>
    <property type="molecule type" value="Genomic_DNA"/>
</dbReference>
<feature type="signal peptide" evidence="1">
    <location>
        <begin position="1"/>
        <end position="23"/>
    </location>
</feature>
<reference evidence="2" key="1">
    <citation type="submission" date="2023-03" db="EMBL/GenBank/DDBJ databases">
        <title>Massive genome expansion in bonnet fungi (Mycena s.s.) driven by repeated elements and novel gene families across ecological guilds.</title>
        <authorList>
            <consortium name="Lawrence Berkeley National Laboratory"/>
            <person name="Harder C.B."/>
            <person name="Miyauchi S."/>
            <person name="Viragh M."/>
            <person name="Kuo A."/>
            <person name="Thoen E."/>
            <person name="Andreopoulos B."/>
            <person name="Lu D."/>
            <person name="Skrede I."/>
            <person name="Drula E."/>
            <person name="Henrissat B."/>
            <person name="Morin E."/>
            <person name="Kohler A."/>
            <person name="Barry K."/>
            <person name="LaButti K."/>
            <person name="Morin E."/>
            <person name="Salamov A."/>
            <person name="Lipzen A."/>
            <person name="Mereny Z."/>
            <person name="Hegedus B."/>
            <person name="Baldrian P."/>
            <person name="Stursova M."/>
            <person name="Weitz H."/>
            <person name="Taylor A."/>
            <person name="Grigoriev I.V."/>
            <person name="Nagy L.G."/>
            <person name="Martin F."/>
            <person name="Kauserud H."/>
        </authorList>
    </citation>
    <scope>NUCLEOTIDE SEQUENCE</scope>
    <source>
        <strain evidence="2">CBHHK002</strain>
    </source>
</reference>
<gene>
    <name evidence="2" type="ORF">DFH08DRAFT_796643</name>
</gene>
<organism evidence="2 3">
    <name type="scientific">Mycena albidolilacea</name>
    <dbReference type="NCBI Taxonomy" id="1033008"/>
    <lineage>
        <taxon>Eukaryota</taxon>
        <taxon>Fungi</taxon>
        <taxon>Dikarya</taxon>
        <taxon>Basidiomycota</taxon>
        <taxon>Agaricomycotina</taxon>
        <taxon>Agaricomycetes</taxon>
        <taxon>Agaricomycetidae</taxon>
        <taxon>Agaricales</taxon>
        <taxon>Marasmiineae</taxon>
        <taxon>Mycenaceae</taxon>
        <taxon>Mycena</taxon>
    </lineage>
</organism>
<accession>A0AAD7AVK4</accession>
<dbReference type="Gene3D" id="1.20.1290.10">
    <property type="entry name" value="AhpD-like"/>
    <property type="match status" value="1"/>
</dbReference>
<keyword evidence="3" id="KW-1185">Reference proteome</keyword>
<evidence type="ECO:0000313" key="3">
    <source>
        <dbReference type="Proteomes" id="UP001218218"/>
    </source>
</evidence>
<dbReference type="InterPro" id="IPR029032">
    <property type="entry name" value="AhpD-like"/>
</dbReference>
<keyword evidence="1" id="KW-0732">Signal</keyword>
<dbReference type="AlphaFoldDB" id="A0AAD7AVK4"/>
<evidence type="ECO:0000256" key="1">
    <source>
        <dbReference type="SAM" id="SignalP"/>
    </source>
</evidence>
<evidence type="ECO:0000313" key="2">
    <source>
        <dbReference type="EMBL" id="KAJ7368796.1"/>
    </source>
</evidence>
<dbReference type="PANTHER" id="PTHR34846">
    <property type="entry name" value="4-CARBOXYMUCONOLACTONE DECARBOXYLASE FAMILY PROTEIN (AFU_ORTHOLOGUE AFUA_6G11590)"/>
    <property type="match status" value="1"/>
</dbReference>
<name>A0AAD7AVK4_9AGAR</name>
<protein>
    <submittedName>
        <fullName evidence="2">4-carboxymuconolactone decarboxylase</fullName>
    </submittedName>
</protein>
<feature type="chain" id="PRO_5042214525" evidence="1">
    <location>
        <begin position="24"/>
        <end position="246"/>
    </location>
</feature>
<dbReference type="SUPFAM" id="SSF69118">
    <property type="entry name" value="AhpD-like"/>
    <property type="match status" value="1"/>
</dbReference>